<comment type="caution">
    <text evidence="2">The sequence shown here is derived from an EMBL/GenBank/DDBJ whole genome shotgun (WGS) entry which is preliminary data.</text>
</comment>
<gene>
    <name evidence="2" type="ORF">RND71_042337</name>
</gene>
<evidence type="ECO:0000313" key="2">
    <source>
        <dbReference type="EMBL" id="KAK4337850.1"/>
    </source>
</evidence>
<evidence type="ECO:0000313" key="3">
    <source>
        <dbReference type="Proteomes" id="UP001291623"/>
    </source>
</evidence>
<dbReference type="Proteomes" id="UP001291623">
    <property type="component" value="Unassembled WGS sequence"/>
</dbReference>
<name>A0AAE1QQG6_9SOLA</name>
<organism evidence="2 3">
    <name type="scientific">Anisodus tanguticus</name>
    <dbReference type="NCBI Taxonomy" id="243964"/>
    <lineage>
        <taxon>Eukaryota</taxon>
        <taxon>Viridiplantae</taxon>
        <taxon>Streptophyta</taxon>
        <taxon>Embryophyta</taxon>
        <taxon>Tracheophyta</taxon>
        <taxon>Spermatophyta</taxon>
        <taxon>Magnoliopsida</taxon>
        <taxon>eudicotyledons</taxon>
        <taxon>Gunneridae</taxon>
        <taxon>Pentapetalae</taxon>
        <taxon>asterids</taxon>
        <taxon>lamiids</taxon>
        <taxon>Solanales</taxon>
        <taxon>Solanaceae</taxon>
        <taxon>Solanoideae</taxon>
        <taxon>Hyoscyameae</taxon>
        <taxon>Anisodus</taxon>
    </lineage>
</organism>
<protein>
    <submittedName>
        <fullName evidence="2">Uncharacterized protein</fullName>
    </submittedName>
</protein>
<dbReference type="AlphaFoldDB" id="A0AAE1QQG6"/>
<evidence type="ECO:0000256" key="1">
    <source>
        <dbReference type="SAM" id="MobiDB-lite"/>
    </source>
</evidence>
<dbReference type="EMBL" id="JAVYJV010000024">
    <property type="protein sequence ID" value="KAK4337850.1"/>
    <property type="molecule type" value="Genomic_DNA"/>
</dbReference>
<keyword evidence="3" id="KW-1185">Reference proteome</keyword>
<sequence length="112" mass="12671">MEPRLLLSSAHAIALPICKLQASMYYSFGKLGNPAELKIRSKTGLGFDLGPDPKSTQRRRDPRDIDEPPLIPHIAEASSKNIHMRYLFCDDFFGEEALFYDIFAGMKHSDLE</sequence>
<reference evidence="2" key="1">
    <citation type="submission" date="2023-12" db="EMBL/GenBank/DDBJ databases">
        <title>Genome assembly of Anisodus tanguticus.</title>
        <authorList>
            <person name="Wang Y.-J."/>
        </authorList>
    </citation>
    <scope>NUCLEOTIDE SEQUENCE</scope>
    <source>
        <strain evidence="2">KB-2021</strain>
        <tissue evidence="2">Leaf</tissue>
    </source>
</reference>
<accession>A0AAE1QQG6</accession>
<proteinExistence type="predicted"/>
<feature type="region of interest" description="Disordered" evidence="1">
    <location>
        <begin position="43"/>
        <end position="69"/>
    </location>
</feature>